<evidence type="ECO:0000313" key="2">
    <source>
        <dbReference type="EMBL" id="KKK47237.1"/>
    </source>
</evidence>
<protein>
    <recommendedName>
        <fullName evidence="1">Molybdopterin dinucleotide-binding domain-containing protein</fullName>
    </recommendedName>
</protein>
<dbReference type="SUPFAM" id="SSF50692">
    <property type="entry name" value="ADC-like"/>
    <property type="match status" value="1"/>
</dbReference>
<dbReference type="EMBL" id="LAZR01069678">
    <property type="protein sequence ID" value="KKK47237.1"/>
    <property type="molecule type" value="Genomic_DNA"/>
</dbReference>
<feature type="non-terminal residue" evidence="2">
    <location>
        <position position="35"/>
    </location>
</feature>
<gene>
    <name evidence="2" type="ORF">LCGC14_3157220</name>
</gene>
<evidence type="ECO:0000259" key="1">
    <source>
        <dbReference type="Pfam" id="PF01568"/>
    </source>
</evidence>
<dbReference type="Gene3D" id="2.40.40.20">
    <property type="match status" value="1"/>
</dbReference>
<name>A0A0F8VSD4_9ZZZZ</name>
<dbReference type="InterPro" id="IPR006657">
    <property type="entry name" value="MoPterin_dinucl-bd_dom"/>
</dbReference>
<dbReference type="InterPro" id="IPR009010">
    <property type="entry name" value="Asp_de-COase-like_dom_sf"/>
</dbReference>
<dbReference type="AlphaFoldDB" id="A0A0F8VSD4"/>
<proteinExistence type="predicted"/>
<dbReference type="GO" id="GO:0016491">
    <property type="term" value="F:oxidoreductase activity"/>
    <property type="evidence" value="ECO:0007669"/>
    <property type="project" value="InterPro"/>
</dbReference>
<organism evidence="2">
    <name type="scientific">marine sediment metagenome</name>
    <dbReference type="NCBI Taxonomy" id="412755"/>
    <lineage>
        <taxon>unclassified sequences</taxon>
        <taxon>metagenomes</taxon>
        <taxon>ecological metagenomes</taxon>
    </lineage>
</organism>
<accession>A0A0F8VSD4</accession>
<dbReference type="GO" id="GO:0043546">
    <property type="term" value="F:molybdopterin cofactor binding"/>
    <property type="evidence" value="ECO:0007669"/>
    <property type="project" value="InterPro"/>
</dbReference>
<sequence>MAANPADALTVGVGDGDIVKVTSRRGEISLKAWVT</sequence>
<dbReference type="Pfam" id="PF01568">
    <property type="entry name" value="Molydop_binding"/>
    <property type="match status" value="1"/>
</dbReference>
<feature type="domain" description="Molybdopterin dinucleotide-binding" evidence="1">
    <location>
        <begin position="4"/>
        <end position="35"/>
    </location>
</feature>
<comment type="caution">
    <text evidence="2">The sequence shown here is derived from an EMBL/GenBank/DDBJ whole genome shotgun (WGS) entry which is preliminary data.</text>
</comment>
<reference evidence="2" key="1">
    <citation type="journal article" date="2015" name="Nature">
        <title>Complex archaea that bridge the gap between prokaryotes and eukaryotes.</title>
        <authorList>
            <person name="Spang A."/>
            <person name="Saw J.H."/>
            <person name="Jorgensen S.L."/>
            <person name="Zaremba-Niedzwiedzka K."/>
            <person name="Martijn J."/>
            <person name="Lind A.E."/>
            <person name="van Eijk R."/>
            <person name="Schleper C."/>
            <person name="Guy L."/>
            <person name="Ettema T.J."/>
        </authorList>
    </citation>
    <scope>NUCLEOTIDE SEQUENCE</scope>
</reference>